<dbReference type="Pfam" id="PF05030">
    <property type="entry name" value="SSXT"/>
    <property type="match status" value="1"/>
</dbReference>
<organism evidence="4 5">
    <name type="scientific">Sphagnum jensenii</name>
    <dbReference type="NCBI Taxonomy" id="128206"/>
    <lineage>
        <taxon>Eukaryota</taxon>
        <taxon>Viridiplantae</taxon>
        <taxon>Streptophyta</taxon>
        <taxon>Embryophyta</taxon>
        <taxon>Bryophyta</taxon>
        <taxon>Sphagnophytina</taxon>
        <taxon>Sphagnopsida</taxon>
        <taxon>Sphagnales</taxon>
        <taxon>Sphagnaceae</taxon>
        <taxon>Sphagnum</taxon>
    </lineage>
</organism>
<proteinExistence type="inferred from homology"/>
<sequence length="253" mass="26888">MSFLQQRCSQYTMQQMASTYGSSSMQITTELIQKYLDENKQLILAILDNQSLGKIQDCATYQAKLQQNLMYLAAIADAQQPQAGTTAAHNPPPQAAPAPPVHEQAAAQQYLQQQQLFMSQRNSIPQYLQQASQQQSFYTQQAMMQSGGGCNSGGLQMFSSERGIHGDCNGSSQLSAGFSDGGGSTRDGNQSCLGLRGDQIHHGGGRHGRDLGMVSDPQLAGHRDGGGSSGQQGGGGDDSETSYLKATSDASSL</sequence>
<dbReference type="EMBL" id="CAXAQS010000490">
    <property type="protein sequence ID" value="CAK9251804.1"/>
    <property type="molecule type" value="Genomic_DNA"/>
</dbReference>
<evidence type="ECO:0000313" key="5">
    <source>
        <dbReference type="Proteomes" id="UP001497444"/>
    </source>
</evidence>
<accession>A0ABP0VBP4</accession>
<dbReference type="InterPro" id="IPR007726">
    <property type="entry name" value="SS18_N"/>
</dbReference>
<comment type="caution">
    <text evidence="4">The sequence shown here is derived from an EMBL/GenBank/DDBJ whole genome shotgun (WGS) entry which is preliminary data.</text>
</comment>
<dbReference type="Proteomes" id="UP001497444">
    <property type="component" value="Unassembled WGS sequence"/>
</dbReference>
<feature type="compositionally biased region" description="Pro residues" evidence="2">
    <location>
        <begin position="90"/>
        <end position="100"/>
    </location>
</feature>
<gene>
    <name evidence="4" type="ORF">CSSPJE1EN1_LOCUS27182</name>
</gene>
<evidence type="ECO:0000256" key="1">
    <source>
        <dbReference type="ARBA" id="ARBA00007945"/>
    </source>
</evidence>
<reference evidence="4" key="1">
    <citation type="submission" date="2024-02" db="EMBL/GenBank/DDBJ databases">
        <authorList>
            <consortium name="ELIXIR-Norway"/>
            <consortium name="Elixir Norway"/>
        </authorList>
    </citation>
    <scope>NUCLEOTIDE SEQUENCE</scope>
</reference>
<evidence type="ECO:0000313" key="4">
    <source>
        <dbReference type="EMBL" id="CAK9251804.1"/>
    </source>
</evidence>
<comment type="similarity">
    <text evidence="1">Belongs to the SS18 family.</text>
</comment>
<evidence type="ECO:0000256" key="2">
    <source>
        <dbReference type="SAM" id="MobiDB-lite"/>
    </source>
</evidence>
<evidence type="ECO:0000259" key="3">
    <source>
        <dbReference type="Pfam" id="PF05030"/>
    </source>
</evidence>
<feature type="compositionally biased region" description="Polar residues" evidence="2">
    <location>
        <begin position="241"/>
        <end position="253"/>
    </location>
</feature>
<keyword evidence="5" id="KW-1185">Reference proteome</keyword>
<protein>
    <recommendedName>
        <fullName evidence="3">SS18 N-terminal domain-containing protein</fullName>
    </recommendedName>
</protein>
<feature type="region of interest" description="Disordered" evidence="2">
    <location>
        <begin position="82"/>
        <end position="102"/>
    </location>
</feature>
<name>A0ABP0VBP4_9BRYO</name>
<feature type="region of interest" description="Disordered" evidence="2">
    <location>
        <begin position="178"/>
        <end position="253"/>
    </location>
</feature>
<feature type="compositionally biased region" description="Gly residues" evidence="2">
    <location>
        <begin position="226"/>
        <end position="236"/>
    </location>
</feature>
<feature type="domain" description="SS18 N-terminal" evidence="3">
    <location>
        <begin position="26"/>
        <end position="80"/>
    </location>
</feature>